<keyword evidence="8 14" id="KW-0812">Transmembrane</keyword>
<dbReference type="AlphaFoldDB" id="A0A8D2IQP4"/>
<dbReference type="FunFam" id="2.60.40.4100:FF:000002">
    <property type="entry name" value="Zona pellucida sperm-binding protein 3"/>
    <property type="match status" value="1"/>
</dbReference>
<keyword evidence="4 14" id="KW-1003">Cell membrane</keyword>
<dbReference type="OMA" id="CFYPRSW"/>
<dbReference type="GO" id="GO:2000344">
    <property type="term" value="P:positive regulation of acrosome reaction"/>
    <property type="evidence" value="ECO:0007669"/>
    <property type="project" value="UniProtKB-UniRule"/>
</dbReference>
<feature type="region of interest" description="Disordered" evidence="15">
    <location>
        <begin position="287"/>
        <end position="309"/>
    </location>
</feature>
<evidence type="ECO:0000256" key="2">
    <source>
        <dbReference type="ARBA" id="ARBA00006735"/>
    </source>
</evidence>
<dbReference type="Proteomes" id="UP000694545">
    <property type="component" value="Unplaced"/>
</dbReference>
<evidence type="ECO:0000256" key="12">
    <source>
        <dbReference type="ARBA" id="ARBA00023157"/>
    </source>
</evidence>
<keyword evidence="18" id="KW-1185">Reference proteome</keyword>
<keyword evidence="5 14" id="KW-0964">Secreted</keyword>
<evidence type="ECO:0000256" key="7">
    <source>
        <dbReference type="ARBA" id="ARBA00022685"/>
    </source>
</evidence>
<dbReference type="Pfam" id="PF00100">
    <property type="entry name" value="Zona_pellucida"/>
    <property type="match status" value="1"/>
</dbReference>
<keyword evidence="6 14" id="KW-0272">Extracellular matrix</keyword>
<comment type="subcellular location">
    <subcellularLocation>
        <location evidence="1">Secreted</location>
        <location evidence="1">Extracellular space</location>
        <location evidence="1">Extracellular matrix</location>
    </subcellularLocation>
    <subcellularLocation>
        <location evidence="14">Zona pellucida</location>
    </subcellularLocation>
    <subcellularLocation>
        <location evidence="14">Cell membrane</location>
        <topology evidence="14">Single-pass type I membrane protein</topology>
    </subcellularLocation>
</comment>
<evidence type="ECO:0000256" key="10">
    <source>
        <dbReference type="ARBA" id="ARBA00022989"/>
    </source>
</evidence>
<dbReference type="PANTHER" id="PTHR11576:SF2">
    <property type="entry name" value="ZONA PELLUCIDA SPERM-BINDING PROTEIN 3"/>
    <property type="match status" value="1"/>
</dbReference>
<evidence type="ECO:0000256" key="8">
    <source>
        <dbReference type="ARBA" id="ARBA00022692"/>
    </source>
</evidence>
<protein>
    <recommendedName>
        <fullName evidence="3 14">Zona pellucida sperm-binding protein 3</fullName>
    </recommendedName>
</protein>
<comment type="domain">
    <text evidence="14">The ZP domain is involved in the polymerization of the ZP proteins to form the zona pellucida.</text>
</comment>
<dbReference type="InterPro" id="IPR001507">
    <property type="entry name" value="ZP_dom"/>
</dbReference>
<keyword evidence="12 14" id="KW-1015">Disulfide bond</keyword>
<evidence type="ECO:0000256" key="9">
    <source>
        <dbReference type="ARBA" id="ARBA00022729"/>
    </source>
</evidence>
<dbReference type="GO" id="GO:0007339">
    <property type="term" value="P:binding of sperm to zona pellucida"/>
    <property type="evidence" value="ECO:0007669"/>
    <property type="project" value="UniProtKB-UniRule"/>
</dbReference>
<reference evidence="17" key="1">
    <citation type="submission" date="2025-08" db="UniProtKB">
        <authorList>
            <consortium name="Ensembl"/>
        </authorList>
    </citation>
    <scope>IDENTIFICATION</scope>
</reference>
<dbReference type="Gene3D" id="2.60.40.3210">
    <property type="entry name" value="Zona pellucida, ZP-N domain"/>
    <property type="match status" value="1"/>
</dbReference>
<keyword evidence="9 14" id="KW-0732">Signal</keyword>
<accession>A0A8D2IQP4</accession>
<keyword evidence="11 14" id="KW-0472">Membrane</keyword>
<keyword evidence="13" id="KW-0325">Glycoprotein</keyword>
<dbReference type="InterPro" id="IPR042235">
    <property type="entry name" value="ZP-C_dom"/>
</dbReference>
<evidence type="ECO:0000313" key="17">
    <source>
        <dbReference type="Ensembl" id="ENSVKKP00000003872.1"/>
    </source>
</evidence>
<evidence type="ECO:0000256" key="5">
    <source>
        <dbReference type="ARBA" id="ARBA00022525"/>
    </source>
</evidence>
<reference evidence="17" key="2">
    <citation type="submission" date="2025-09" db="UniProtKB">
        <authorList>
            <consortium name="Ensembl"/>
        </authorList>
    </citation>
    <scope>IDENTIFICATION</scope>
</reference>
<name>A0A8D2IQP4_VARKO</name>
<proteinExistence type="inferred from homology"/>
<evidence type="ECO:0000313" key="18">
    <source>
        <dbReference type="Proteomes" id="UP000694545"/>
    </source>
</evidence>
<dbReference type="PANTHER" id="PTHR11576">
    <property type="entry name" value="ZONA PELLUCIDA SPERM-BINDING PROTEIN 3"/>
    <property type="match status" value="1"/>
</dbReference>
<dbReference type="GO" id="GO:0035803">
    <property type="term" value="P:egg coat formation"/>
    <property type="evidence" value="ECO:0007669"/>
    <property type="project" value="UniProtKB-UniRule"/>
</dbReference>
<evidence type="ECO:0000256" key="3">
    <source>
        <dbReference type="ARBA" id="ARBA00017980"/>
    </source>
</evidence>
<comment type="similarity">
    <text evidence="2 14">Belongs to the ZP domain family. ZPC subfamily.</text>
</comment>
<feature type="domain" description="ZP" evidence="16">
    <location>
        <begin position="25"/>
        <end position="269"/>
    </location>
</feature>
<sequence length="380" mass="41362">APICPRQHSGQKLLIPGASATVSVSCGSSHLVISVPVDLFGSGVVVGASELTLGAGCAVTTERSDQLLLEYPLFSCGLLPDSIHYRNVLHYNPVAPNGVIRARGFSHLIDCFYPRSWNISSLALQPTWVPFSSTVVDRQRLNFALEVYDSELSEPTYYLGDLINIQASVRKGNHVPLKIYVDECVARPSAESTVKYEVITNHGCLVDGQYGHSRFLAPPGDGTLRFQLDTFTFTGASSNQIYLICHLKAVSVGSVDRLNKACSYDLAMATWSSHEGADCSCCASPGGCGTRRRRRRGQPQQRKGELTPLTPPCHVIFGLRGCWQNSPQTPNRGSHLTVMCMALLACITIIMGLHSQTTACIYRRLEIVHLALLQGEAISE</sequence>
<keyword evidence="7 14" id="KW-0165">Cleavage on pair of basic residues</keyword>
<dbReference type="Ensembl" id="ENSVKKT00000003978.1">
    <property type="protein sequence ID" value="ENSVKKP00000003872.1"/>
    <property type="gene ID" value="ENSVKKG00000002925.1"/>
</dbReference>
<dbReference type="FunFam" id="2.60.40.3210:FF:000001">
    <property type="entry name" value="Zona pellucida sperm-binding protein 3"/>
    <property type="match status" value="1"/>
</dbReference>
<organism evidence="17 18">
    <name type="scientific">Varanus komodoensis</name>
    <name type="common">Komodo dragon</name>
    <dbReference type="NCBI Taxonomy" id="61221"/>
    <lineage>
        <taxon>Eukaryota</taxon>
        <taxon>Metazoa</taxon>
        <taxon>Chordata</taxon>
        <taxon>Craniata</taxon>
        <taxon>Vertebrata</taxon>
        <taxon>Euteleostomi</taxon>
        <taxon>Lepidosauria</taxon>
        <taxon>Squamata</taxon>
        <taxon>Bifurcata</taxon>
        <taxon>Unidentata</taxon>
        <taxon>Episquamata</taxon>
        <taxon>Toxicofera</taxon>
        <taxon>Anguimorpha</taxon>
        <taxon>Paleoanguimorpha</taxon>
        <taxon>Varanoidea</taxon>
        <taxon>Varanidae</taxon>
        <taxon>Varanus</taxon>
    </lineage>
</organism>
<dbReference type="PROSITE" id="PS51034">
    <property type="entry name" value="ZP_2"/>
    <property type="match status" value="1"/>
</dbReference>
<evidence type="ECO:0000256" key="11">
    <source>
        <dbReference type="ARBA" id="ARBA00023136"/>
    </source>
</evidence>
<keyword evidence="10 14" id="KW-1133">Transmembrane helix</keyword>
<dbReference type="Pfam" id="PF23344">
    <property type="entry name" value="ZP-N"/>
    <property type="match status" value="1"/>
</dbReference>
<dbReference type="Gene3D" id="2.60.40.4100">
    <property type="entry name" value="Zona pellucida, ZP-C domain"/>
    <property type="match status" value="1"/>
</dbReference>
<dbReference type="GO" id="GO:0035805">
    <property type="term" value="C:egg coat"/>
    <property type="evidence" value="ECO:0007669"/>
    <property type="project" value="UniProtKB-SubCell"/>
</dbReference>
<evidence type="ECO:0000256" key="1">
    <source>
        <dbReference type="ARBA" id="ARBA00004498"/>
    </source>
</evidence>
<comment type="PTM">
    <text evidence="14">Proteolytically cleaved before the transmembrane segment to yield the secreted ectodomain incorporated in the zona pellucida.</text>
</comment>
<feature type="transmembrane region" description="Helical" evidence="14">
    <location>
        <begin position="336"/>
        <end position="354"/>
    </location>
</feature>
<dbReference type="GO" id="GO:0032190">
    <property type="term" value="F:acrosin binding"/>
    <property type="evidence" value="ECO:0007669"/>
    <property type="project" value="TreeGrafter"/>
</dbReference>
<evidence type="ECO:0000256" key="6">
    <source>
        <dbReference type="ARBA" id="ARBA00022530"/>
    </source>
</evidence>
<evidence type="ECO:0000256" key="14">
    <source>
        <dbReference type="RuleBase" id="RU367066"/>
    </source>
</evidence>
<evidence type="ECO:0000256" key="4">
    <source>
        <dbReference type="ARBA" id="ARBA00022475"/>
    </source>
</evidence>
<comment type="function">
    <text evidence="14">Component of the zona pellucida, an extracellular matrix surrounding oocytes which mediates sperm binding, induction of the acrosome reaction and prevents post-fertilization polyspermy. The zona pellucida is composed of 3 to 4 glycoproteins, ZP1, ZP2, ZP3, and ZP4. ZP3 is essential for sperm binding and zona matrix formation.</text>
</comment>
<dbReference type="GO" id="GO:0035804">
    <property type="term" value="F:structural constituent of egg coat"/>
    <property type="evidence" value="ECO:0007669"/>
    <property type="project" value="UniProtKB-UniRule"/>
</dbReference>
<dbReference type="InterPro" id="IPR055355">
    <property type="entry name" value="ZP-C"/>
</dbReference>
<evidence type="ECO:0000256" key="15">
    <source>
        <dbReference type="SAM" id="MobiDB-lite"/>
    </source>
</evidence>
<evidence type="ECO:0000256" key="13">
    <source>
        <dbReference type="ARBA" id="ARBA00023180"/>
    </source>
</evidence>
<dbReference type="SMART" id="SM00241">
    <property type="entry name" value="ZP"/>
    <property type="match status" value="1"/>
</dbReference>
<evidence type="ECO:0000259" key="16">
    <source>
        <dbReference type="PROSITE" id="PS51034"/>
    </source>
</evidence>
<dbReference type="GO" id="GO:0005886">
    <property type="term" value="C:plasma membrane"/>
    <property type="evidence" value="ECO:0007669"/>
    <property type="project" value="UniProtKB-SubCell"/>
</dbReference>
<dbReference type="InterPro" id="IPR055356">
    <property type="entry name" value="ZP-N"/>
</dbReference>